<dbReference type="AlphaFoldDB" id="A0A4P6XV61"/>
<name>A0A4P6XV61_9ASCO</name>
<organism evidence="1 2">
    <name type="scientific">Metschnikowia aff. pulcherrima</name>
    <dbReference type="NCBI Taxonomy" id="2163413"/>
    <lineage>
        <taxon>Eukaryota</taxon>
        <taxon>Fungi</taxon>
        <taxon>Dikarya</taxon>
        <taxon>Ascomycota</taxon>
        <taxon>Saccharomycotina</taxon>
        <taxon>Pichiomycetes</taxon>
        <taxon>Metschnikowiaceae</taxon>
        <taxon>Metschnikowia</taxon>
    </lineage>
</organism>
<reference evidence="2" key="1">
    <citation type="submission" date="2019-03" db="EMBL/GenBank/DDBJ databases">
        <title>Snf2 controls pulcherriminic acid biosynthesis and connects pigmentation and antifungal activity of the yeast Metschnikowia pulcherrima.</title>
        <authorList>
            <person name="Gore-Lloyd D."/>
            <person name="Sumann I."/>
            <person name="Brachmann A.O."/>
            <person name="Schneeberger K."/>
            <person name="Ortiz-Merino R.A."/>
            <person name="Moreno-Beltran M."/>
            <person name="Schlaefli M."/>
            <person name="Kirner P."/>
            <person name="Santos Kron A."/>
            <person name="Wolfe K.H."/>
            <person name="Piel J."/>
            <person name="Ahrens C.H."/>
            <person name="Henk D."/>
            <person name="Freimoser F.M."/>
        </authorList>
    </citation>
    <scope>NUCLEOTIDE SEQUENCE [LARGE SCALE GENOMIC DNA]</scope>
    <source>
        <strain evidence="2">APC 1.2</strain>
    </source>
</reference>
<keyword evidence="2" id="KW-1185">Reference proteome</keyword>
<accession>A0A4P6XV61</accession>
<protein>
    <recommendedName>
        <fullName evidence="3">Nitrogen regulatory protein areA GATA-like domain-containing protein</fullName>
    </recommendedName>
</protein>
<sequence>MGTWQKRAECELHAVQPHCNRYSIRYRRYPRNPQHSFFLTFAFSPFGGRPRAELGALNSVCAEPRGASAPGSVTGTCTQTPIARQDPCMRSGVGAAASHRICTAKSFRAARRGCGRRGIKATRYPCDNDIPSRIFSPHSLSHLFTNMFAHSQDDCFLSRHNQFNENIDYMSPVEISNFHLHLCWKENNSVSVKNSQEDICTQIPSTISRRLENIAWRRLYKQIYNLGEALPSIINWNKNQDVTWLYGPKYNRSCAFDDSRLTKMNLLKLSCEEWADVSDEISLVSSTRLMSFDDRSLVELCDDDEEMEYTDLKLALKSERRPFKRQDKQKKKRVTFNYIINSREFMNGHSIDYHFLDTLCL</sequence>
<gene>
    <name evidence="1" type="ORF">METSCH_E06650</name>
</gene>
<dbReference type="EMBL" id="CP034460">
    <property type="protein sequence ID" value="QBM90416.1"/>
    <property type="molecule type" value="Genomic_DNA"/>
</dbReference>
<dbReference type="Proteomes" id="UP000292447">
    <property type="component" value="Chromosome V"/>
</dbReference>
<evidence type="ECO:0000313" key="2">
    <source>
        <dbReference type="Proteomes" id="UP000292447"/>
    </source>
</evidence>
<evidence type="ECO:0008006" key="3">
    <source>
        <dbReference type="Google" id="ProtNLM"/>
    </source>
</evidence>
<proteinExistence type="predicted"/>
<evidence type="ECO:0000313" key="1">
    <source>
        <dbReference type="EMBL" id="QBM90416.1"/>
    </source>
</evidence>
<dbReference type="STRING" id="2163413.A0A4P6XV61"/>